<dbReference type="HAMAP" id="MF_03009">
    <property type="entry name" value="eIF3j"/>
    <property type="match status" value="1"/>
</dbReference>
<evidence type="ECO:0000313" key="8">
    <source>
        <dbReference type="Proteomes" id="UP000034841"/>
    </source>
</evidence>
<protein>
    <recommendedName>
        <fullName evidence="5">Eukaryotic translation initiation factor 3 subunit J</fullName>
        <shortName evidence="5">eIF3j</shortName>
    </recommendedName>
    <alternativeName>
        <fullName evidence="5">Eukaryotic translation initiation factor 3 30 kDa subunit homolog</fullName>
        <shortName evidence="5">eIF-3 30 kDa subunit homolog</shortName>
    </alternativeName>
</protein>
<keyword evidence="1 5" id="KW-0963">Cytoplasm</keyword>
<feature type="compositionally biased region" description="Acidic residues" evidence="6">
    <location>
        <begin position="260"/>
        <end position="271"/>
    </location>
</feature>
<feature type="compositionally biased region" description="Basic and acidic residues" evidence="6">
    <location>
        <begin position="104"/>
        <end position="113"/>
    </location>
</feature>
<dbReference type="EMBL" id="LBBL01000294">
    <property type="protein sequence ID" value="KKF92971.1"/>
    <property type="molecule type" value="Genomic_DNA"/>
</dbReference>
<comment type="function">
    <text evidence="5">Component of the eukaryotic translation initiation factor 3 (eIF-3) complex, which is involved in protein synthesis of a specialized repertoire of mRNAs and, together with other initiation factors, stimulates binding of mRNA and methionyl-tRNAi to the 40S ribosome. The eIF-3 complex specifically targets and initiates translation of a subset of mRNAs involved in cell proliferation.</text>
</comment>
<evidence type="ECO:0000256" key="6">
    <source>
        <dbReference type="SAM" id="MobiDB-lite"/>
    </source>
</evidence>
<evidence type="ECO:0000256" key="2">
    <source>
        <dbReference type="ARBA" id="ARBA00022540"/>
    </source>
</evidence>
<evidence type="ECO:0000256" key="1">
    <source>
        <dbReference type="ARBA" id="ARBA00022490"/>
    </source>
</evidence>
<dbReference type="PANTHER" id="PTHR21681">
    <property type="entry name" value="EUKARYOTIC TRANSLATION INITIATION FACTOR 3 SUBUNIT J"/>
    <property type="match status" value="1"/>
</dbReference>
<feature type="compositionally biased region" description="Acidic residues" evidence="6">
    <location>
        <begin position="1"/>
        <end position="11"/>
    </location>
</feature>
<comment type="subcellular location">
    <subcellularLocation>
        <location evidence="5">Cytoplasm</location>
    </subcellularLocation>
</comment>
<dbReference type="PANTHER" id="PTHR21681:SF0">
    <property type="entry name" value="EUKARYOTIC TRANSLATION INITIATION FACTOR 3 SUBUNIT J"/>
    <property type="match status" value="1"/>
</dbReference>
<feature type="compositionally biased region" description="Basic and acidic residues" evidence="6">
    <location>
        <begin position="54"/>
        <end position="72"/>
    </location>
</feature>
<dbReference type="InterPro" id="IPR023194">
    <property type="entry name" value="eIF3-like_dom_sf"/>
</dbReference>
<proteinExistence type="inferred from homology"/>
<dbReference type="AlphaFoldDB" id="A0A0F8AXS6"/>
<feature type="compositionally biased region" description="Acidic residues" evidence="6">
    <location>
        <begin position="93"/>
        <end position="103"/>
    </location>
</feature>
<name>A0A0F8AXS6_CERFI</name>
<sequence length="271" mass="29840">MAPKWDDEEEGVTSAPHSPPPVAPLRRGAKFDDEESGDSDVADAWDEDSEDEEEKAKKTAEDEAKKAAEAAKPKISKAQRIAQLKAQRAAELAGDDFEDYEDEAERRARLRRSEKEADLSHAEDLFGSIGVNPNRKGATIGTAVVTDANNPASTVDMTKMPLFNPMTKTQFETLRNTLAPLLSQSSKKPHYNLFLQEFTKQLARDLASDQIKKIASTLTALSNEKMREEKAAEKGGKKSKAAKTKTSLNASRPGVTDTNTYEDEFGDDDFM</sequence>
<dbReference type="GO" id="GO:0016282">
    <property type="term" value="C:eukaryotic 43S preinitiation complex"/>
    <property type="evidence" value="ECO:0007669"/>
    <property type="project" value="UniProtKB-UniRule"/>
</dbReference>
<organism evidence="7 8">
    <name type="scientific">Ceratocystis fimbriata f. sp. platani</name>
    <dbReference type="NCBI Taxonomy" id="88771"/>
    <lineage>
        <taxon>Eukaryota</taxon>
        <taxon>Fungi</taxon>
        <taxon>Dikarya</taxon>
        <taxon>Ascomycota</taxon>
        <taxon>Pezizomycotina</taxon>
        <taxon>Sordariomycetes</taxon>
        <taxon>Hypocreomycetidae</taxon>
        <taxon>Microascales</taxon>
        <taxon>Ceratocystidaceae</taxon>
        <taxon>Ceratocystis</taxon>
    </lineage>
</organism>
<keyword evidence="3 5" id="KW-0648">Protein biosynthesis</keyword>
<evidence type="ECO:0000256" key="5">
    <source>
        <dbReference type="HAMAP-Rule" id="MF_03009"/>
    </source>
</evidence>
<accession>A0A0F8AXS6</accession>
<dbReference type="OrthoDB" id="20381at2759"/>
<feature type="region of interest" description="Disordered" evidence="6">
    <location>
        <begin position="225"/>
        <end position="271"/>
    </location>
</feature>
<evidence type="ECO:0000256" key="4">
    <source>
        <dbReference type="ARBA" id="ARBA00023054"/>
    </source>
</evidence>
<dbReference type="GO" id="GO:0005852">
    <property type="term" value="C:eukaryotic translation initiation factor 3 complex"/>
    <property type="evidence" value="ECO:0007669"/>
    <property type="project" value="UniProtKB-UniRule"/>
</dbReference>
<comment type="similarity">
    <text evidence="5">Belongs to the eIF-3 subunit J family.</text>
</comment>
<comment type="subunit">
    <text evidence="5">Component of the eukaryotic translation initiation factor 3 (eIF-3) complex.</text>
</comment>
<evidence type="ECO:0000313" key="7">
    <source>
        <dbReference type="EMBL" id="KKF92971.1"/>
    </source>
</evidence>
<keyword evidence="4" id="KW-0175">Coiled coil</keyword>
<dbReference type="GO" id="GO:0033290">
    <property type="term" value="C:eukaryotic 48S preinitiation complex"/>
    <property type="evidence" value="ECO:0007669"/>
    <property type="project" value="UniProtKB-UniRule"/>
</dbReference>
<feature type="compositionally biased region" description="Basic and acidic residues" evidence="6">
    <location>
        <begin position="225"/>
        <end position="236"/>
    </location>
</feature>
<dbReference type="InterPro" id="IPR013906">
    <property type="entry name" value="eIF3j"/>
</dbReference>
<feature type="region of interest" description="Disordered" evidence="6">
    <location>
        <begin position="1"/>
        <end position="113"/>
    </location>
</feature>
<comment type="caution">
    <text evidence="7">The sequence shown here is derived from an EMBL/GenBank/DDBJ whole genome shotgun (WGS) entry which is preliminary data.</text>
</comment>
<dbReference type="GO" id="GO:0003743">
    <property type="term" value="F:translation initiation factor activity"/>
    <property type="evidence" value="ECO:0007669"/>
    <property type="project" value="UniProtKB-UniRule"/>
</dbReference>
<reference evidence="7 8" key="1">
    <citation type="submission" date="2015-04" db="EMBL/GenBank/DDBJ databases">
        <title>Genome sequence of Ceratocystis platani, a major pathogen of plane trees.</title>
        <authorList>
            <person name="Belbahri L."/>
        </authorList>
    </citation>
    <scope>NUCLEOTIDE SEQUENCE [LARGE SCALE GENOMIC DNA]</scope>
    <source>
        <strain evidence="7 8">CFO</strain>
    </source>
</reference>
<keyword evidence="8" id="KW-1185">Reference proteome</keyword>
<dbReference type="Pfam" id="PF08597">
    <property type="entry name" value="eIF3_subunit"/>
    <property type="match status" value="1"/>
</dbReference>
<gene>
    <name evidence="5 7" type="primary">HCR1</name>
    <name evidence="7" type="ORF">CFO_g4681</name>
</gene>
<dbReference type="Proteomes" id="UP000034841">
    <property type="component" value="Unassembled WGS sequence"/>
</dbReference>
<feature type="compositionally biased region" description="Acidic residues" evidence="6">
    <location>
        <begin position="32"/>
        <end position="53"/>
    </location>
</feature>
<keyword evidence="2 5" id="KW-0396">Initiation factor</keyword>
<dbReference type="Gene3D" id="1.10.246.60">
    <property type="entry name" value="Eukaryotic translation initiation factor 3 like domains"/>
    <property type="match status" value="1"/>
</dbReference>
<dbReference type="FunFam" id="1.10.246.60:FF:000003">
    <property type="entry name" value="Eukaryotic translation initiation factor 3 subunit J"/>
    <property type="match status" value="1"/>
</dbReference>
<evidence type="ECO:0000256" key="3">
    <source>
        <dbReference type="ARBA" id="ARBA00022917"/>
    </source>
</evidence>
<dbReference type="GO" id="GO:0001732">
    <property type="term" value="P:formation of cytoplasmic translation initiation complex"/>
    <property type="evidence" value="ECO:0007669"/>
    <property type="project" value="UniProtKB-UniRule"/>
</dbReference>